<dbReference type="eggNOG" id="COG0846">
    <property type="taxonomic scope" value="Bacteria"/>
</dbReference>
<evidence type="ECO:0000313" key="4">
    <source>
        <dbReference type="Proteomes" id="UP000321192"/>
    </source>
</evidence>
<reference evidence="3" key="1">
    <citation type="submission" date="2009-05" db="EMBL/GenBank/DDBJ databases">
        <title>Complete sequence of chromosome of Thauera sp. MZ1T.</title>
        <authorList>
            <consortium name="US DOE Joint Genome Institute"/>
            <person name="Lucas S."/>
            <person name="Copeland A."/>
            <person name="Lapidus A."/>
            <person name="Glavina del Rio T."/>
            <person name="Dalin E."/>
            <person name="Tice H."/>
            <person name="Bruce D."/>
            <person name="Goodwin L."/>
            <person name="Pitluck S."/>
            <person name="Sims D."/>
            <person name="Brettin T."/>
            <person name="Detter J.C."/>
            <person name="Han C."/>
            <person name="Larimer F."/>
            <person name="Land M."/>
            <person name="Hauser L."/>
            <person name="Kyrpides N."/>
            <person name="Mikhailova N."/>
            <person name="Sayler G.S."/>
        </authorList>
    </citation>
    <scope>NUCLEOTIDE SEQUENCE [LARGE SCALE GENOMIC DNA]</scope>
    <source>
        <strain evidence="3">MZ1T</strain>
    </source>
</reference>
<dbReference type="RefSeq" id="WP_004302359.1">
    <property type="nucleotide sequence ID" value="NC_011662.2"/>
</dbReference>
<keyword evidence="3" id="KW-1185">Reference proteome</keyword>
<dbReference type="OrthoDB" id="9784936at2"/>
<dbReference type="Proteomes" id="UP000321192">
    <property type="component" value="Unassembled WGS sequence"/>
</dbReference>
<dbReference type="eggNOG" id="COG1132">
    <property type="taxonomic scope" value="Bacteria"/>
</dbReference>
<evidence type="ECO:0000313" key="1">
    <source>
        <dbReference type="EMBL" id="ACK53405.1"/>
    </source>
</evidence>
<dbReference type="HOGENOM" id="CLU_529886_0_0_4"/>
<accession>C4ZMZ3</accession>
<reference evidence="1 3" key="2">
    <citation type="journal article" date="2012" name="Stand. Genomic Sci.">
        <title>Complete genome sequence of Thauera aminoaromatica strain MZ1T.</title>
        <authorList>
            <person name="Jiang K."/>
            <person name="Sanseverino J."/>
            <person name="Chauhan A."/>
            <person name="Lucas S."/>
            <person name="Copeland A."/>
            <person name="Lapidus A."/>
            <person name="Del Rio T.G."/>
            <person name="Dalin E."/>
            <person name="Tice H."/>
            <person name="Bruce D."/>
            <person name="Goodwin L."/>
            <person name="Pitluck S."/>
            <person name="Sims D."/>
            <person name="Brettin T."/>
            <person name="Detter J.C."/>
            <person name="Han C."/>
            <person name="Chang Y.J."/>
            <person name="Larimer F."/>
            <person name="Land M."/>
            <person name="Hauser L."/>
            <person name="Kyrpides N.C."/>
            <person name="Mikhailova N."/>
            <person name="Moser S."/>
            <person name="Jegier P."/>
            <person name="Close D."/>
            <person name="Debruyn J.M."/>
            <person name="Wang Y."/>
            <person name="Layton A.C."/>
            <person name="Allen M.S."/>
            <person name="Sayler G.S."/>
        </authorList>
    </citation>
    <scope>NUCLEOTIDE SEQUENCE [LARGE SCALE GENOMIC DNA]</scope>
    <source>
        <strain evidence="1 3">MZ1T</strain>
    </source>
</reference>
<accession>A0A5C7T7Z5</accession>
<evidence type="ECO:0000313" key="2">
    <source>
        <dbReference type="EMBL" id="TXH91416.1"/>
    </source>
</evidence>
<organism evidence="1 3">
    <name type="scientific">Thauera aminoaromatica</name>
    <dbReference type="NCBI Taxonomy" id="164330"/>
    <lineage>
        <taxon>Bacteria</taxon>
        <taxon>Pseudomonadati</taxon>
        <taxon>Pseudomonadota</taxon>
        <taxon>Betaproteobacteria</taxon>
        <taxon>Rhodocyclales</taxon>
        <taxon>Zoogloeaceae</taxon>
        <taxon>Thauera</taxon>
    </lineage>
</organism>
<dbReference type="EMBL" id="SSFD01000039">
    <property type="protein sequence ID" value="TXH91416.1"/>
    <property type="molecule type" value="Genomic_DNA"/>
</dbReference>
<evidence type="ECO:0000313" key="3">
    <source>
        <dbReference type="Proteomes" id="UP000002186"/>
    </source>
</evidence>
<dbReference type="AlphaFoldDB" id="C4ZMZ3"/>
<dbReference type="KEGG" id="tmz:Tmz1t_0632"/>
<name>C4ZMZ3_THASP</name>
<dbReference type="Proteomes" id="UP000002186">
    <property type="component" value="Chromosome"/>
</dbReference>
<dbReference type="EMBL" id="CP001281">
    <property type="protein sequence ID" value="ACK53405.1"/>
    <property type="molecule type" value="Genomic_DNA"/>
</dbReference>
<protein>
    <submittedName>
        <fullName evidence="2">SIR2 family protein</fullName>
    </submittedName>
</protein>
<dbReference type="Pfam" id="PF13289">
    <property type="entry name" value="SIR2_2"/>
    <property type="match status" value="1"/>
</dbReference>
<gene>
    <name evidence="1" type="ordered locus">Tmz1t_0632</name>
    <name evidence="2" type="ORF">E6Q80_02735</name>
</gene>
<proteinExistence type="predicted"/>
<sequence length="514" mass="58009">MRLRFFLSSPGDVADERTFAQQVIEQELPKDPFMRGRVGCEAVRWDDPAAPVAMPATLTPQEAVNRGLPRPSACDCVIVVLWSRLGTPLPASCTRPDGSRYLSGTEWEYEDAIAAKPQPHILVYRRRSPPELGDPLDADYDERLAQYRRANDFFKRFRNADGSLAGGFAEYDTPQEFRDRLRVDLRAFIQRRLDSEQANGQTVRVNAPPPYGRIAKALASGSAVPIIGPGICRSGRPGDEPWDPDAPRFLPSGNELSACLADEAGFPSQAERDQLAEVASYYEAFKTRDALRERLRSLLAPAAPDKLAVPPLYSLLASLEKPLLIITTNYDTLIEQVFRNAQKPYDLVVYSELKELGNAVLWWPHGALKPETVAPNELSIELEKKTVIFKMHGSIVPQTSDLDTFVITESDYVELLARIASRSAIPALFASHCQDRNLLFLGYSLRDWSFRTILQSLNRFFAKRLVAGDDEIQSWAIDDRFSELELKFWQRRGVYPYEVNLDEFVRLLRARMSP</sequence>
<dbReference type="STRING" id="85643.Tmz1t_0632"/>
<reference evidence="2 4" key="3">
    <citation type="submission" date="2018-09" db="EMBL/GenBank/DDBJ databases">
        <title>Metagenome Assembled Genomes from an Advanced Water Purification Facility.</title>
        <authorList>
            <person name="Stamps B.W."/>
            <person name="Spear J.R."/>
        </authorList>
    </citation>
    <scope>NUCLEOTIDE SEQUENCE [LARGE SCALE GENOMIC DNA]</scope>
    <source>
        <strain evidence="2">Bin_27_1</strain>
    </source>
</reference>